<gene>
    <name evidence="8" type="ORF">HMPREF0654_10165</name>
</gene>
<feature type="chain" id="PRO_5001916577" description="peptidylprolyl isomerase" evidence="6">
    <location>
        <begin position="20"/>
        <end position="227"/>
    </location>
</feature>
<evidence type="ECO:0000256" key="4">
    <source>
        <dbReference type="ARBA" id="ARBA00023110"/>
    </source>
</evidence>
<evidence type="ECO:0000256" key="2">
    <source>
        <dbReference type="ARBA" id="ARBA00007365"/>
    </source>
</evidence>
<accession>A0A096BWX5</accession>
<dbReference type="PROSITE" id="PS50072">
    <property type="entry name" value="CSA_PPIASE_2"/>
    <property type="match status" value="1"/>
</dbReference>
<dbReference type="SUPFAM" id="SSF50891">
    <property type="entry name" value="Cyclophilin-like"/>
    <property type="match status" value="1"/>
</dbReference>
<evidence type="ECO:0000256" key="1">
    <source>
        <dbReference type="ARBA" id="ARBA00002388"/>
    </source>
</evidence>
<dbReference type="EC" id="5.2.1.8" evidence="3"/>
<keyword evidence="4" id="KW-0697">Rotamase</keyword>
<dbReference type="AlphaFoldDB" id="A0A096BWX5"/>
<keyword evidence="6" id="KW-0732">Signal</keyword>
<dbReference type="EMBL" id="JRNR01000114">
    <property type="protein sequence ID" value="KGF47227.1"/>
    <property type="molecule type" value="Genomic_DNA"/>
</dbReference>
<evidence type="ECO:0000256" key="3">
    <source>
        <dbReference type="ARBA" id="ARBA00013194"/>
    </source>
</evidence>
<proteinExistence type="inferred from homology"/>
<protein>
    <recommendedName>
        <fullName evidence="3">peptidylprolyl isomerase</fullName>
        <ecNumber evidence="3">5.2.1.8</ecNumber>
    </recommendedName>
</protein>
<dbReference type="RefSeq" id="WP_036884498.1">
    <property type="nucleotide sequence ID" value="NZ_JRNR01000114.1"/>
</dbReference>
<dbReference type="CDD" id="cd00317">
    <property type="entry name" value="cyclophilin"/>
    <property type="match status" value="1"/>
</dbReference>
<comment type="caution">
    <text evidence="8">The sequence shown here is derived from an EMBL/GenBank/DDBJ whole genome shotgun (WGS) entry which is preliminary data.</text>
</comment>
<dbReference type="InterPro" id="IPR044666">
    <property type="entry name" value="Cyclophilin_A-like"/>
</dbReference>
<dbReference type="Gene3D" id="2.40.100.10">
    <property type="entry name" value="Cyclophilin-like"/>
    <property type="match status" value="1"/>
</dbReference>
<dbReference type="Pfam" id="PF00160">
    <property type="entry name" value="Pro_isomerase"/>
    <property type="match status" value="1"/>
</dbReference>
<name>A0A096BWX5_9BACT</name>
<evidence type="ECO:0000256" key="5">
    <source>
        <dbReference type="ARBA" id="ARBA00023235"/>
    </source>
</evidence>
<dbReference type="InterPro" id="IPR002130">
    <property type="entry name" value="Cyclophilin-type_PPIase_dom"/>
</dbReference>
<organism evidence="8 9">
    <name type="scientific">Prevotella disiens DNF00882</name>
    <dbReference type="NCBI Taxonomy" id="1401075"/>
    <lineage>
        <taxon>Bacteria</taxon>
        <taxon>Pseudomonadati</taxon>
        <taxon>Bacteroidota</taxon>
        <taxon>Bacteroidia</taxon>
        <taxon>Bacteroidales</taxon>
        <taxon>Prevotellaceae</taxon>
        <taxon>Prevotella</taxon>
    </lineage>
</organism>
<evidence type="ECO:0000256" key="6">
    <source>
        <dbReference type="SAM" id="SignalP"/>
    </source>
</evidence>
<evidence type="ECO:0000313" key="8">
    <source>
        <dbReference type="EMBL" id="KGF47227.1"/>
    </source>
</evidence>
<sequence>MKKFFATLVLCLATIGIQAQTDNIRHEIELVTDSGKIVIALYNETPQHRDNFLKNVKEGIYDGQLFHRVIKDFMIQAGDPASKTATKGQMLGDSDDKYTVPAEIVYPKLFHKRGAVAAARESDDVNPQRASSATQFYIVWGRKFSDNQLAWAQERIDKYTNGQIKITPEIGNIYKTVGGTPHLDGSYTVFGEVLEGLDIVERIQTATTDDNDRPINDIRIVKATVIK</sequence>
<dbReference type="PANTHER" id="PTHR45625:SF4">
    <property type="entry name" value="PEPTIDYLPROLYL ISOMERASE DOMAIN AND WD REPEAT-CONTAINING PROTEIN 1"/>
    <property type="match status" value="1"/>
</dbReference>
<evidence type="ECO:0000313" key="9">
    <source>
        <dbReference type="Proteomes" id="UP000029538"/>
    </source>
</evidence>
<dbReference type="Proteomes" id="UP000029538">
    <property type="component" value="Unassembled WGS sequence"/>
</dbReference>
<dbReference type="InterPro" id="IPR024936">
    <property type="entry name" value="Cyclophilin-type_PPIase"/>
</dbReference>
<keyword evidence="5 8" id="KW-0413">Isomerase</keyword>
<dbReference type="GO" id="GO:0003755">
    <property type="term" value="F:peptidyl-prolyl cis-trans isomerase activity"/>
    <property type="evidence" value="ECO:0007669"/>
    <property type="project" value="UniProtKB-KW"/>
</dbReference>
<evidence type="ECO:0000259" key="7">
    <source>
        <dbReference type="PROSITE" id="PS50072"/>
    </source>
</evidence>
<reference evidence="8 9" key="1">
    <citation type="submission" date="2014-07" db="EMBL/GenBank/DDBJ databases">
        <authorList>
            <person name="McCorrison J."/>
            <person name="Sanka R."/>
            <person name="Torralba M."/>
            <person name="Gillis M."/>
            <person name="Haft D.H."/>
            <person name="Methe B."/>
            <person name="Sutton G."/>
            <person name="Nelson K.E."/>
        </authorList>
    </citation>
    <scope>NUCLEOTIDE SEQUENCE [LARGE SCALE GENOMIC DNA]</scope>
    <source>
        <strain evidence="8 9">DNF00882</strain>
    </source>
</reference>
<dbReference type="PANTHER" id="PTHR45625">
    <property type="entry name" value="PEPTIDYL-PROLYL CIS-TRANS ISOMERASE-RELATED"/>
    <property type="match status" value="1"/>
</dbReference>
<feature type="signal peptide" evidence="6">
    <location>
        <begin position="1"/>
        <end position="19"/>
    </location>
</feature>
<feature type="domain" description="PPIase cyclophilin-type" evidence="7">
    <location>
        <begin position="35"/>
        <end position="225"/>
    </location>
</feature>
<comment type="function">
    <text evidence="1">PPIases accelerate the folding of proteins. It catalyzes the cis-trans isomerization of proline imidic peptide bonds in oligopeptides.</text>
</comment>
<dbReference type="InterPro" id="IPR029000">
    <property type="entry name" value="Cyclophilin-like_dom_sf"/>
</dbReference>
<comment type="similarity">
    <text evidence="2">Belongs to the cyclophilin-type PPIase family.</text>
</comment>
<dbReference type="PIRSF" id="PIRSF001467">
    <property type="entry name" value="Peptidylpro_ismrse"/>
    <property type="match status" value="1"/>
</dbReference>